<dbReference type="SUPFAM" id="SSF48264">
    <property type="entry name" value="Cytochrome P450"/>
    <property type="match status" value="1"/>
</dbReference>
<keyword evidence="5 7" id="KW-0408">Iron</keyword>
<dbReference type="HOGENOM" id="CLU_022195_0_2_1"/>
<dbReference type="Pfam" id="PF00067">
    <property type="entry name" value="p450"/>
    <property type="match status" value="1"/>
</dbReference>
<keyword evidence="3 7" id="KW-0479">Metal-binding</keyword>
<evidence type="ECO:0000256" key="5">
    <source>
        <dbReference type="ARBA" id="ARBA00023004"/>
    </source>
</evidence>
<comment type="similarity">
    <text evidence="2">Belongs to the cytochrome P450 family.</text>
</comment>
<evidence type="ECO:0000256" key="6">
    <source>
        <dbReference type="ARBA" id="ARBA00023033"/>
    </source>
</evidence>
<keyword evidence="9" id="KW-1185">Reference proteome</keyword>
<proteinExistence type="inferred from homology"/>
<dbReference type="InterPro" id="IPR001128">
    <property type="entry name" value="Cyt_P450"/>
</dbReference>
<dbReference type="GO" id="GO:0016705">
    <property type="term" value="F:oxidoreductase activity, acting on paired donors, with incorporation or reduction of molecular oxygen"/>
    <property type="evidence" value="ECO:0007669"/>
    <property type="project" value="InterPro"/>
</dbReference>
<dbReference type="InterPro" id="IPR002401">
    <property type="entry name" value="Cyt_P450_E_grp-I"/>
</dbReference>
<dbReference type="OrthoDB" id="1844152at2759"/>
<evidence type="ECO:0000313" key="8">
    <source>
        <dbReference type="EMBL" id="KIP05259.1"/>
    </source>
</evidence>
<name>A0A0C3NJY7_PHLG1</name>
<evidence type="ECO:0000256" key="2">
    <source>
        <dbReference type="ARBA" id="ARBA00010617"/>
    </source>
</evidence>
<reference evidence="8 9" key="1">
    <citation type="journal article" date="2014" name="PLoS Genet.">
        <title>Analysis of the Phlebiopsis gigantea genome, transcriptome and secretome provides insight into its pioneer colonization strategies of wood.</title>
        <authorList>
            <person name="Hori C."/>
            <person name="Ishida T."/>
            <person name="Igarashi K."/>
            <person name="Samejima M."/>
            <person name="Suzuki H."/>
            <person name="Master E."/>
            <person name="Ferreira P."/>
            <person name="Ruiz-Duenas F.J."/>
            <person name="Held B."/>
            <person name="Canessa P."/>
            <person name="Larrondo L.F."/>
            <person name="Schmoll M."/>
            <person name="Druzhinina I.S."/>
            <person name="Kubicek C.P."/>
            <person name="Gaskell J.A."/>
            <person name="Kersten P."/>
            <person name="St John F."/>
            <person name="Glasner J."/>
            <person name="Sabat G."/>
            <person name="Splinter BonDurant S."/>
            <person name="Syed K."/>
            <person name="Yadav J."/>
            <person name="Mgbeahuruike A.C."/>
            <person name="Kovalchuk A."/>
            <person name="Asiegbu F.O."/>
            <person name="Lackner G."/>
            <person name="Hoffmeister D."/>
            <person name="Rencoret J."/>
            <person name="Gutierrez A."/>
            <person name="Sun H."/>
            <person name="Lindquist E."/>
            <person name="Barry K."/>
            <person name="Riley R."/>
            <person name="Grigoriev I.V."/>
            <person name="Henrissat B."/>
            <person name="Kues U."/>
            <person name="Berka R.M."/>
            <person name="Martinez A.T."/>
            <person name="Covert S.F."/>
            <person name="Blanchette R.A."/>
            <person name="Cullen D."/>
        </authorList>
    </citation>
    <scope>NUCLEOTIDE SEQUENCE [LARGE SCALE GENOMIC DNA]</scope>
    <source>
        <strain evidence="8 9">11061_1 CR5-6</strain>
    </source>
</reference>
<dbReference type="GO" id="GO:0004497">
    <property type="term" value="F:monooxygenase activity"/>
    <property type="evidence" value="ECO:0007669"/>
    <property type="project" value="UniProtKB-KW"/>
</dbReference>
<feature type="binding site" description="axial binding residue" evidence="7">
    <location>
        <position position="470"/>
    </location>
    <ligand>
        <name>heme</name>
        <dbReference type="ChEBI" id="CHEBI:30413"/>
    </ligand>
    <ligandPart>
        <name>Fe</name>
        <dbReference type="ChEBI" id="CHEBI:18248"/>
    </ligandPart>
</feature>
<organism evidence="8 9">
    <name type="scientific">Phlebiopsis gigantea (strain 11061_1 CR5-6)</name>
    <name type="common">White-rot fungus</name>
    <name type="synonym">Peniophora gigantea</name>
    <dbReference type="NCBI Taxonomy" id="745531"/>
    <lineage>
        <taxon>Eukaryota</taxon>
        <taxon>Fungi</taxon>
        <taxon>Dikarya</taxon>
        <taxon>Basidiomycota</taxon>
        <taxon>Agaricomycotina</taxon>
        <taxon>Agaricomycetes</taxon>
        <taxon>Polyporales</taxon>
        <taxon>Phanerochaetaceae</taxon>
        <taxon>Phlebiopsis</taxon>
    </lineage>
</organism>
<keyword evidence="4" id="KW-0560">Oxidoreductase</keyword>
<protein>
    <recommendedName>
        <fullName evidence="10">Cytochrome P450</fullName>
    </recommendedName>
</protein>
<dbReference type="Proteomes" id="UP000053257">
    <property type="component" value="Unassembled WGS sequence"/>
</dbReference>
<dbReference type="GO" id="GO:0005506">
    <property type="term" value="F:iron ion binding"/>
    <property type="evidence" value="ECO:0007669"/>
    <property type="project" value="InterPro"/>
</dbReference>
<sequence length="528" mass="58489">MLNFLSASFSKCYKFATVVSNASEGQPLMTPTLNVSYFGPIVFALCMIFLSEGFKLRHIPTEGGSALPILSFAGAYHFLHNTAEVLQRGYDKHKGGVFRVPLIDRWLVVITGSTLVDEVQRMPPDKVSFAHASAEFIGSVFVFGNEVLRDPYHVAVIRDRLTRGAATLFAGMCDEIEAAFGDAVPADTNGWVSLPAHATMRQVVARATGRMFVGLPLCRNEDYLKLTLDLVHDVRKTRNILTWIPRFLRPAVGKHVADRHSRAADCLRLIGPVVAARMAEMAKHGKDWRDRPNDLLQSLIEEIEKRGQGPYEIAQRLLLVNYVAIDTSSNSFTHALYHLASAPEYLIPLREEVERVIADEGWTKAAIGKMGKLDGFMRESQRVTGVITVAMLRKVMQPLTLSCGTHIPRGTLIAAPAAATHLDPANYSDPDTFDPFRHSCEKEEGRSSQRRQFATTSADYLAFGHGKQACPGRHIASSELKAMMAYLVLNYDVRMADGVRPADVHAAMAVLPCPDARVLFRKRVPLVY</sequence>
<keyword evidence="7" id="KW-0349">Heme</keyword>
<evidence type="ECO:0000256" key="4">
    <source>
        <dbReference type="ARBA" id="ARBA00023002"/>
    </source>
</evidence>
<dbReference type="EMBL" id="KN840548">
    <property type="protein sequence ID" value="KIP05259.1"/>
    <property type="molecule type" value="Genomic_DNA"/>
</dbReference>
<keyword evidence="6" id="KW-0503">Monooxygenase</keyword>
<evidence type="ECO:0008006" key="10">
    <source>
        <dbReference type="Google" id="ProtNLM"/>
    </source>
</evidence>
<comment type="cofactor">
    <cofactor evidence="1 7">
        <name>heme</name>
        <dbReference type="ChEBI" id="CHEBI:30413"/>
    </cofactor>
</comment>
<dbReference type="PANTHER" id="PTHR46206:SF1">
    <property type="entry name" value="P450, PUTATIVE (EUROFUNG)-RELATED"/>
    <property type="match status" value="1"/>
</dbReference>
<evidence type="ECO:0000256" key="1">
    <source>
        <dbReference type="ARBA" id="ARBA00001971"/>
    </source>
</evidence>
<dbReference type="PRINTS" id="PR00463">
    <property type="entry name" value="EP450I"/>
</dbReference>
<evidence type="ECO:0000256" key="3">
    <source>
        <dbReference type="ARBA" id="ARBA00022723"/>
    </source>
</evidence>
<dbReference type="STRING" id="745531.A0A0C3NJY7"/>
<dbReference type="PANTHER" id="PTHR46206">
    <property type="entry name" value="CYTOCHROME P450"/>
    <property type="match status" value="1"/>
</dbReference>
<dbReference type="Gene3D" id="1.10.630.10">
    <property type="entry name" value="Cytochrome P450"/>
    <property type="match status" value="1"/>
</dbReference>
<dbReference type="AlphaFoldDB" id="A0A0C3NJY7"/>
<dbReference type="CDD" id="cd11041">
    <property type="entry name" value="CYP503A1-like"/>
    <property type="match status" value="1"/>
</dbReference>
<gene>
    <name evidence="8" type="ORF">PHLGIDRAFT_490945</name>
</gene>
<evidence type="ECO:0000313" key="9">
    <source>
        <dbReference type="Proteomes" id="UP000053257"/>
    </source>
</evidence>
<dbReference type="GO" id="GO:0020037">
    <property type="term" value="F:heme binding"/>
    <property type="evidence" value="ECO:0007669"/>
    <property type="project" value="InterPro"/>
</dbReference>
<dbReference type="InterPro" id="IPR036396">
    <property type="entry name" value="Cyt_P450_sf"/>
</dbReference>
<evidence type="ECO:0000256" key="7">
    <source>
        <dbReference type="PIRSR" id="PIRSR602401-1"/>
    </source>
</evidence>
<accession>A0A0C3NJY7</accession>